<sequence length="82" mass="9504">MLRRPDNNNDNQSVKCRKQSNSVQADRLCNFHKYLKLDDLYHTIDLYLKTHEGLSDSDKKKLSKLIDFQKLSQEAGAHAAQN</sequence>
<dbReference type="InterPro" id="IPR043454">
    <property type="entry name" value="NPH3/RPT2-like"/>
</dbReference>
<keyword evidence="6" id="KW-1185">Reference proteome</keyword>
<dbReference type="Proteomes" id="UP000824890">
    <property type="component" value="Unassembled WGS sequence"/>
</dbReference>
<feature type="compositionally biased region" description="Polar residues" evidence="3">
    <location>
        <begin position="8"/>
        <end position="20"/>
    </location>
</feature>
<keyword evidence="1" id="KW-0833">Ubl conjugation pathway</keyword>
<evidence type="ECO:0000259" key="4">
    <source>
        <dbReference type="PROSITE" id="PS51649"/>
    </source>
</evidence>
<accession>A0ABQ8BUU3</accession>
<feature type="region of interest" description="Disordered" evidence="3">
    <location>
        <begin position="1"/>
        <end position="20"/>
    </location>
</feature>
<comment type="similarity">
    <text evidence="2">Belongs to the NPH3 family.</text>
</comment>
<dbReference type="InterPro" id="IPR027356">
    <property type="entry name" value="NPH3_dom"/>
</dbReference>
<protein>
    <recommendedName>
        <fullName evidence="4">NPH3 domain-containing protein</fullName>
    </recommendedName>
</protein>
<gene>
    <name evidence="5" type="ORF">HID58_031855</name>
</gene>
<feature type="domain" description="NPH3" evidence="4">
    <location>
        <begin position="1"/>
        <end position="82"/>
    </location>
</feature>
<dbReference type="EMBL" id="JAGKQM010000009">
    <property type="protein sequence ID" value="KAH0908534.1"/>
    <property type="molecule type" value="Genomic_DNA"/>
</dbReference>
<evidence type="ECO:0000313" key="6">
    <source>
        <dbReference type="Proteomes" id="UP000824890"/>
    </source>
</evidence>
<evidence type="ECO:0000256" key="1">
    <source>
        <dbReference type="ARBA" id="ARBA00022786"/>
    </source>
</evidence>
<proteinExistence type="inferred from homology"/>
<dbReference type="PANTHER" id="PTHR32370">
    <property type="entry name" value="OS12G0117600 PROTEIN"/>
    <property type="match status" value="1"/>
</dbReference>
<evidence type="ECO:0000256" key="3">
    <source>
        <dbReference type="SAM" id="MobiDB-lite"/>
    </source>
</evidence>
<reference evidence="5 6" key="1">
    <citation type="submission" date="2021-05" db="EMBL/GenBank/DDBJ databases">
        <title>Genome Assembly of Synthetic Allotetraploid Brassica napus Reveals Homoeologous Exchanges between Subgenomes.</title>
        <authorList>
            <person name="Davis J.T."/>
        </authorList>
    </citation>
    <scope>NUCLEOTIDE SEQUENCE [LARGE SCALE GENOMIC DNA]</scope>
    <source>
        <strain evidence="6">cv. Da-Ae</strain>
        <tissue evidence="5">Seedling</tissue>
    </source>
</reference>
<comment type="caution">
    <text evidence="5">The sequence shown here is derived from an EMBL/GenBank/DDBJ whole genome shotgun (WGS) entry which is preliminary data.</text>
</comment>
<organism evidence="5 6">
    <name type="scientific">Brassica napus</name>
    <name type="common">Rape</name>
    <dbReference type="NCBI Taxonomy" id="3708"/>
    <lineage>
        <taxon>Eukaryota</taxon>
        <taxon>Viridiplantae</taxon>
        <taxon>Streptophyta</taxon>
        <taxon>Embryophyta</taxon>
        <taxon>Tracheophyta</taxon>
        <taxon>Spermatophyta</taxon>
        <taxon>Magnoliopsida</taxon>
        <taxon>eudicotyledons</taxon>
        <taxon>Gunneridae</taxon>
        <taxon>Pentapetalae</taxon>
        <taxon>rosids</taxon>
        <taxon>malvids</taxon>
        <taxon>Brassicales</taxon>
        <taxon>Brassicaceae</taxon>
        <taxon>Brassiceae</taxon>
        <taxon>Brassica</taxon>
    </lineage>
</organism>
<evidence type="ECO:0000313" key="5">
    <source>
        <dbReference type="EMBL" id="KAH0908534.1"/>
    </source>
</evidence>
<dbReference type="Pfam" id="PF03000">
    <property type="entry name" value="NPH3"/>
    <property type="match status" value="1"/>
</dbReference>
<dbReference type="PROSITE" id="PS51649">
    <property type="entry name" value="NPH3"/>
    <property type="match status" value="1"/>
</dbReference>
<evidence type="ECO:0000256" key="2">
    <source>
        <dbReference type="PROSITE-ProRule" id="PRU00982"/>
    </source>
</evidence>
<name>A0ABQ8BUU3_BRANA</name>